<dbReference type="AlphaFoldDB" id="A0A0G4FES0"/>
<dbReference type="VEuPathDB" id="CryptoDB:Cvel_3261"/>
<name>A0A0G4FES0_9ALVE</name>
<evidence type="ECO:0000313" key="1">
    <source>
        <dbReference type="EMBL" id="CEM11695.1"/>
    </source>
</evidence>
<sequence>MKEAFILQPHKSRLAEEKHCLPAPESFEDCRAEISNSQGLDHTTISIDTLGLQRIPTPDSYNVLIVDRERRKSQGGDRIESAKRMTRCTNSEREETSFGQCFAEWRVWPQPFSLRTRVRVKLKETRLLEVLEQKGVKEGEWLALSCRFFVDVIGKEEALSFLESIKSISIQDSDSLTGFFQDKMVRHAQRIKENGAVWNEEDVGILRDLVLKGRFPEKKVGNPIPPTRMSF</sequence>
<reference evidence="1" key="1">
    <citation type="submission" date="2014-11" db="EMBL/GenBank/DDBJ databases">
        <authorList>
            <person name="Otto D Thomas"/>
            <person name="Naeem Raeece"/>
        </authorList>
    </citation>
    <scope>NUCLEOTIDE SEQUENCE</scope>
</reference>
<proteinExistence type="predicted"/>
<organism evidence="1">
    <name type="scientific">Chromera velia CCMP2878</name>
    <dbReference type="NCBI Taxonomy" id="1169474"/>
    <lineage>
        <taxon>Eukaryota</taxon>
        <taxon>Sar</taxon>
        <taxon>Alveolata</taxon>
        <taxon>Colpodellida</taxon>
        <taxon>Chromeraceae</taxon>
        <taxon>Chromera</taxon>
    </lineage>
</organism>
<dbReference type="EMBL" id="CDMZ01000319">
    <property type="protein sequence ID" value="CEM11695.1"/>
    <property type="molecule type" value="Genomic_DNA"/>
</dbReference>
<protein>
    <submittedName>
        <fullName evidence="1">Uncharacterized protein</fullName>
    </submittedName>
</protein>
<gene>
    <name evidence="1" type="ORF">Cvel_3261</name>
</gene>
<accession>A0A0G4FES0</accession>